<keyword evidence="3 6" id="KW-0597">Phosphoprotein</keyword>
<dbReference type="InterPro" id="IPR003661">
    <property type="entry name" value="HisK_dim/P_dom"/>
</dbReference>
<evidence type="ECO:0000256" key="2">
    <source>
        <dbReference type="ARBA" id="ARBA00012438"/>
    </source>
</evidence>
<dbReference type="GO" id="GO:0005886">
    <property type="term" value="C:plasma membrane"/>
    <property type="evidence" value="ECO:0007669"/>
    <property type="project" value="TreeGrafter"/>
</dbReference>
<dbReference type="GO" id="GO:0000155">
    <property type="term" value="F:phosphorelay sensor kinase activity"/>
    <property type="evidence" value="ECO:0007669"/>
    <property type="project" value="InterPro"/>
</dbReference>
<feature type="region of interest" description="Disordered" evidence="8">
    <location>
        <begin position="1171"/>
        <end position="1200"/>
    </location>
</feature>
<feature type="domain" description="Response regulatory" evidence="11">
    <location>
        <begin position="1045"/>
        <end position="1165"/>
    </location>
</feature>
<keyword evidence="5" id="KW-0418">Kinase</keyword>
<dbReference type="Proteomes" id="UP000018144">
    <property type="component" value="Unassembled WGS sequence"/>
</dbReference>
<feature type="transmembrane region" description="Helical" evidence="9">
    <location>
        <begin position="32"/>
        <end position="53"/>
    </location>
</feature>
<dbReference type="SUPFAM" id="SSF47384">
    <property type="entry name" value="Homodimeric domain of signal transducing histidine kinase"/>
    <property type="match status" value="1"/>
</dbReference>
<feature type="compositionally biased region" description="Basic and acidic residues" evidence="8">
    <location>
        <begin position="1188"/>
        <end position="1200"/>
    </location>
</feature>
<sequence length="1200" mass="131902">MPPWREFGPAFTRWAASFHSNPRIKISIRTQLSILVAITAMIAVGILSLIFWINNRRLIQSVSLDRISMAVSMKSAQISQTFAILHHVAHGISTRSIVRGALRRYEKLGNNSLYNWVRVEEDLRVAASARVGGFQEILQVALFDARLGNGSEPNADEGAYINGTWIGGLNNPLYDGTLANGTRVNIGPGKGGYIGLLNVTGDNAIGIMLPPAPENGMMGEMMRAKNESEHDRELFWQEVGRNRSEGKPVLDGFAMDLFPVQCEYRNPNMSGDASTIFTPSYIQEMGGLLLGPLVINSTFAIMSFTFPVFDQVNGKDGDLVGFATVVMNASSLLTILQDTRGLGTTGHTLLVGPAWVNNLWNDTRISGNTNPRSHVDARLRTKPEPKDEPNSKIKSEVGDYEFVYLLPPDNHSNLAGQTRKLRDYQAVWDLYVKKVSPRKGEADLDARSSEGRDVGVGYALPSIQGQLADWGLLIEQDKSEAFAPISQLETLLVATVFGTFGVVMMIVWPLAHVAVRPILRLKAATEKTTVGGAPIGSTESFGSASNRDEDRSPTPGDTDLSDAENGKSGIIFRINQQLKRRRAKADSIQDEDGYRGFRIPGPVPDRKHFVEDELTALTETFNRMTEQLKVQYNGLEERVSERTKQLIVEKQRADEQRQLAEEQTDFAEEQRKIAEQANKAKSLFIANISHELRTPLNGIINMCDVAMEQATMQGAKDVQDSLEIAAMSGKSLLHLINELLTFSKNQVGTLEGVAEDEDFVIDVVGKQLMAVFGKSSEERGVNLIVEEPPADLMNLMFLADVKRVTQCMYNLVGNGLKFTPKGGSVRVHIELLPRSQAEGMMTMLSRIPTGNCHTPIDYTPSETRDVSPIITPGVGTPVPTLARPPSVISLDPSTRPATQSDKTHVLEFTVTDNGPGIPVHLQKKVFEPFVQAEMNLSKTHEGVGLGLSICRQIIKMLGGSIRLESEVGTGSKFIVQVPVSFRDRGETTPTVEVATQTLQTIQQTAQINQHNEPIEPTYGKENKPRLKDRLPEPEMPGEEHKGDLKILVAEDNPTNRTVIVQMLKLQRFHNVTLAKDGQEALAKITEAMARNEAFGVVLMDIQMPGLDGIECTRTVRRLGYNAPIVALTAFADEGNKNECLEAGMNYFLPKPIDKKDLRAVLRTCMGFDGGTPLTPSRLPPTPSTAGEGAERKSLGKEVEK</sequence>
<dbReference type="SUPFAM" id="SSF55874">
    <property type="entry name" value="ATPase domain of HSP90 chaperone/DNA topoisomerase II/histidine kinase"/>
    <property type="match status" value="1"/>
</dbReference>
<feature type="domain" description="Histidine kinase" evidence="10">
    <location>
        <begin position="687"/>
        <end position="981"/>
    </location>
</feature>
<dbReference type="OrthoDB" id="60033at2759"/>
<feature type="region of interest" description="Disordered" evidence="8">
    <location>
        <begin position="1009"/>
        <end position="1040"/>
    </location>
</feature>
<accession>U4LRW5</accession>
<evidence type="ECO:0000256" key="6">
    <source>
        <dbReference type="PROSITE-ProRule" id="PRU00169"/>
    </source>
</evidence>
<feature type="coiled-coil region" evidence="7">
    <location>
        <begin position="643"/>
        <end position="679"/>
    </location>
</feature>
<feature type="compositionally biased region" description="Basic and acidic residues" evidence="8">
    <location>
        <begin position="373"/>
        <end position="392"/>
    </location>
</feature>
<feature type="transmembrane region" description="Helical" evidence="9">
    <location>
        <begin position="491"/>
        <end position="511"/>
    </location>
</feature>
<dbReference type="SMART" id="SM00387">
    <property type="entry name" value="HATPase_c"/>
    <property type="match status" value="1"/>
</dbReference>
<evidence type="ECO:0000256" key="4">
    <source>
        <dbReference type="ARBA" id="ARBA00022679"/>
    </source>
</evidence>
<name>U4LRW5_PYROM</name>
<evidence type="ECO:0000256" key="5">
    <source>
        <dbReference type="ARBA" id="ARBA00022777"/>
    </source>
</evidence>
<dbReference type="eggNOG" id="KOG0519">
    <property type="taxonomic scope" value="Eukaryota"/>
</dbReference>
<dbReference type="Pfam" id="PF02518">
    <property type="entry name" value="HATPase_c"/>
    <property type="match status" value="1"/>
</dbReference>
<dbReference type="PROSITE" id="PS50110">
    <property type="entry name" value="RESPONSE_REGULATORY"/>
    <property type="match status" value="1"/>
</dbReference>
<keyword evidence="9" id="KW-1133">Transmembrane helix</keyword>
<keyword evidence="4" id="KW-0808">Transferase</keyword>
<evidence type="ECO:0000256" key="8">
    <source>
        <dbReference type="SAM" id="MobiDB-lite"/>
    </source>
</evidence>
<evidence type="ECO:0000256" key="3">
    <source>
        <dbReference type="ARBA" id="ARBA00022553"/>
    </source>
</evidence>
<dbReference type="PANTHER" id="PTHR43047:SF72">
    <property type="entry name" value="OSMOSENSING HISTIDINE PROTEIN KINASE SLN1"/>
    <property type="match status" value="1"/>
</dbReference>
<dbReference type="Gene3D" id="3.40.50.2300">
    <property type="match status" value="1"/>
</dbReference>
<feature type="region of interest" description="Disordered" evidence="8">
    <location>
        <begin position="366"/>
        <end position="392"/>
    </location>
</feature>
<evidence type="ECO:0000256" key="1">
    <source>
        <dbReference type="ARBA" id="ARBA00000085"/>
    </source>
</evidence>
<reference evidence="12 13" key="1">
    <citation type="journal article" date="2013" name="PLoS Genet.">
        <title>The genome and development-dependent transcriptomes of Pyronema confluens: a window into fungal evolution.</title>
        <authorList>
            <person name="Traeger S."/>
            <person name="Altegoer F."/>
            <person name="Freitag M."/>
            <person name="Gabaldon T."/>
            <person name="Kempken F."/>
            <person name="Kumar A."/>
            <person name="Marcet-Houben M."/>
            <person name="Poggeler S."/>
            <person name="Stajich J.E."/>
            <person name="Nowrousian M."/>
        </authorList>
    </citation>
    <scope>NUCLEOTIDE SEQUENCE [LARGE SCALE GENOMIC DNA]</scope>
    <source>
        <strain evidence="13">CBS 100304</strain>
        <tissue evidence="12">Vegetative mycelium</tissue>
    </source>
</reference>
<dbReference type="PRINTS" id="PR00344">
    <property type="entry name" value="BCTRLSENSOR"/>
</dbReference>
<dbReference type="InterPro" id="IPR004358">
    <property type="entry name" value="Sig_transdc_His_kin-like_C"/>
</dbReference>
<dbReference type="PANTHER" id="PTHR43047">
    <property type="entry name" value="TWO-COMPONENT HISTIDINE PROTEIN KINASE"/>
    <property type="match status" value="1"/>
</dbReference>
<dbReference type="EC" id="2.7.13.3" evidence="2"/>
<dbReference type="InterPro" id="IPR003594">
    <property type="entry name" value="HATPase_dom"/>
</dbReference>
<dbReference type="Gene3D" id="1.10.287.130">
    <property type="match status" value="1"/>
</dbReference>
<evidence type="ECO:0000313" key="12">
    <source>
        <dbReference type="EMBL" id="CCX34921.1"/>
    </source>
</evidence>
<evidence type="ECO:0000313" key="13">
    <source>
        <dbReference type="Proteomes" id="UP000018144"/>
    </source>
</evidence>
<dbReference type="Gene3D" id="3.30.565.10">
    <property type="entry name" value="Histidine kinase-like ATPase, C-terminal domain"/>
    <property type="match status" value="1"/>
</dbReference>
<keyword evidence="9" id="KW-0472">Membrane</keyword>
<evidence type="ECO:0000256" key="9">
    <source>
        <dbReference type="SAM" id="Phobius"/>
    </source>
</evidence>
<dbReference type="SMART" id="SM00388">
    <property type="entry name" value="HisKA"/>
    <property type="match status" value="1"/>
</dbReference>
<dbReference type="Pfam" id="PF00072">
    <property type="entry name" value="Response_reg"/>
    <property type="match status" value="1"/>
</dbReference>
<gene>
    <name evidence="12" type="ORF">PCON_04597</name>
</gene>
<dbReference type="SMART" id="SM00448">
    <property type="entry name" value="REC"/>
    <property type="match status" value="1"/>
</dbReference>
<comment type="catalytic activity">
    <reaction evidence="1">
        <text>ATP + protein L-histidine = ADP + protein N-phospho-L-histidine.</text>
        <dbReference type="EC" id="2.7.13.3"/>
    </reaction>
</comment>
<dbReference type="CDD" id="cd00082">
    <property type="entry name" value="HisKA"/>
    <property type="match status" value="1"/>
</dbReference>
<dbReference type="InterPro" id="IPR001789">
    <property type="entry name" value="Sig_transdc_resp-reg_receiver"/>
</dbReference>
<dbReference type="AlphaFoldDB" id="U4LRW5"/>
<dbReference type="Pfam" id="PF00512">
    <property type="entry name" value="HisKA"/>
    <property type="match status" value="1"/>
</dbReference>
<evidence type="ECO:0000259" key="10">
    <source>
        <dbReference type="PROSITE" id="PS50109"/>
    </source>
</evidence>
<keyword evidence="13" id="KW-1185">Reference proteome</keyword>
<feature type="compositionally biased region" description="Basic and acidic residues" evidence="8">
    <location>
        <begin position="1018"/>
        <end position="1040"/>
    </location>
</feature>
<dbReference type="PROSITE" id="PS50109">
    <property type="entry name" value="HIS_KIN"/>
    <property type="match status" value="1"/>
</dbReference>
<evidence type="ECO:0000256" key="7">
    <source>
        <dbReference type="SAM" id="Coils"/>
    </source>
</evidence>
<organism evidence="12 13">
    <name type="scientific">Pyronema omphalodes (strain CBS 100304)</name>
    <name type="common">Pyronema confluens</name>
    <dbReference type="NCBI Taxonomy" id="1076935"/>
    <lineage>
        <taxon>Eukaryota</taxon>
        <taxon>Fungi</taxon>
        <taxon>Dikarya</taxon>
        <taxon>Ascomycota</taxon>
        <taxon>Pezizomycotina</taxon>
        <taxon>Pezizomycetes</taxon>
        <taxon>Pezizales</taxon>
        <taxon>Pyronemataceae</taxon>
        <taxon>Pyronema</taxon>
    </lineage>
</organism>
<evidence type="ECO:0000259" key="11">
    <source>
        <dbReference type="PROSITE" id="PS50110"/>
    </source>
</evidence>
<protein>
    <recommendedName>
        <fullName evidence="2">histidine kinase</fullName>
        <ecNumber evidence="2">2.7.13.3</ecNumber>
    </recommendedName>
</protein>
<keyword evidence="7" id="KW-0175">Coiled coil</keyword>
<dbReference type="CDD" id="cd17546">
    <property type="entry name" value="REC_hyHK_CKI1_RcsC-like"/>
    <property type="match status" value="1"/>
</dbReference>
<proteinExistence type="predicted"/>
<keyword evidence="9" id="KW-0812">Transmembrane</keyword>
<dbReference type="STRING" id="1076935.U4LRW5"/>
<feature type="modified residue" description="4-aspartylphosphate" evidence="6">
    <location>
        <position position="1100"/>
    </location>
</feature>
<dbReference type="SUPFAM" id="SSF52172">
    <property type="entry name" value="CheY-like"/>
    <property type="match status" value="1"/>
</dbReference>
<dbReference type="InterPro" id="IPR036097">
    <property type="entry name" value="HisK_dim/P_sf"/>
</dbReference>
<dbReference type="InterPro" id="IPR005467">
    <property type="entry name" value="His_kinase_dom"/>
</dbReference>
<dbReference type="EMBL" id="HF936663">
    <property type="protein sequence ID" value="CCX34921.1"/>
    <property type="molecule type" value="Genomic_DNA"/>
</dbReference>
<feature type="region of interest" description="Disordered" evidence="8">
    <location>
        <begin position="530"/>
        <end position="566"/>
    </location>
</feature>
<dbReference type="InterPro" id="IPR036890">
    <property type="entry name" value="HATPase_C_sf"/>
</dbReference>
<dbReference type="InterPro" id="IPR011006">
    <property type="entry name" value="CheY-like_superfamily"/>
</dbReference>
<dbReference type="GO" id="GO:0009927">
    <property type="term" value="F:histidine phosphotransfer kinase activity"/>
    <property type="evidence" value="ECO:0007669"/>
    <property type="project" value="TreeGrafter"/>
</dbReference>